<evidence type="ECO:0000313" key="1">
    <source>
        <dbReference type="EMBL" id="GIY61452.1"/>
    </source>
</evidence>
<accession>A0AAV4UUF1</accession>
<comment type="caution">
    <text evidence="1">The sequence shown here is derived from an EMBL/GenBank/DDBJ whole genome shotgun (WGS) entry which is preliminary data.</text>
</comment>
<proteinExistence type="predicted"/>
<organism evidence="1 2">
    <name type="scientific">Caerostris extrusa</name>
    <name type="common">Bark spider</name>
    <name type="synonym">Caerostris bankana</name>
    <dbReference type="NCBI Taxonomy" id="172846"/>
    <lineage>
        <taxon>Eukaryota</taxon>
        <taxon>Metazoa</taxon>
        <taxon>Ecdysozoa</taxon>
        <taxon>Arthropoda</taxon>
        <taxon>Chelicerata</taxon>
        <taxon>Arachnida</taxon>
        <taxon>Araneae</taxon>
        <taxon>Araneomorphae</taxon>
        <taxon>Entelegynae</taxon>
        <taxon>Araneoidea</taxon>
        <taxon>Araneidae</taxon>
        <taxon>Caerostris</taxon>
    </lineage>
</organism>
<gene>
    <name evidence="1" type="ORF">CEXT_295981</name>
</gene>
<protein>
    <submittedName>
        <fullName evidence="1">Uncharacterized protein</fullName>
    </submittedName>
</protein>
<name>A0AAV4UUF1_CAEEX</name>
<keyword evidence="2" id="KW-1185">Reference proteome</keyword>
<dbReference type="AlphaFoldDB" id="A0AAV4UUF1"/>
<dbReference type="EMBL" id="BPLR01013470">
    <property type="protein sequence ID" value="GIY61452.1"/>
    <property type="molecule type" value="Genomic_DNA"/>
</dbReference>
<dbReference type="Proteomes" id="UP001054945">
    <property type="component" value="Unassembled WGS sequence"/>
</dbReference>
<evidence type="ECO:0000313" key="2">
    <source>
        <dbReference type="Proteomes" id="UP001054945"/>
    </source>
</evidence>
<sequence length="109" mass="12547">MRTFLEHIWLVTGCGTKYRKGATFFEGCKNQPGRFASILILDVVYRGQTIFLADSLLCMLMLLHRVLCHLGDSLFRRMRVLKAGLARVLCWSAEAQRWLQITLMSLLVK</sequence>
<reference evidence="1 2" key="1">
    <citation type="submission" date="2021-06" db="EMBL/GenBank/DDBJ databases">
        <title>Caerostris extrusa draft genome.</title>
        <authorList>
            <person name="Kono N."/>
            <person name="Arakawa K."/>
        </authorList>
    </citation>
    <scope>NUCLEOTIDE SEQUENCE [LARGE SCALE GENOMIC DNA]</scope>
</reference>